<dbReference type="PANTHER" id="PTHR47129:SF1">
    <property type="entry name" value="NMRA-LIKE DOMAIN-CONTAINING PROTEIN"/>
    <property type="match status" value="1"/>
</dbReference>
<dbReference type="EMBL" id="VOBR01000014">
    <property type="protein sequence ID" value="TWP49978.1"/>
    <property type="molecule type" value="Genomic_DNA"/>
</dbReference>
<dbReference type="InterPro" id="IPR036291">
    <property type="entry name" value="NAD(P)-bd_dom_sf"/>
</dbReference>
<evidence type="ECO:0000313" key="3">
    <source>
        <dbReference type="Proteomes" id="UP000316639"/>
    </source>
</evidence>
<dbReference type="Pfam" id="PF05368">
    <property type="entry name" value="NmrA"/>
    <property type="match status" value="1"/>
</dbReference>
<keyword evidence="3" id="KW-1185">Reference proteome</keyword>
<proteinExistence type="predicted"/>
<organism evidence="2 3">
    <name type="scientific">Lentzea tibetensis</name>
    <dbReference type="NCBI Taxonomy" id="2591470"/>
    <lineage>
        <taxon>Bacteria</taxon>
        <taxon>Bacillati</taxon>
        <taxon>Actinomycetota</taxon>
        <taxon>Actinomycetes</taxon>
        <taxon>Pseudonocardiales</taxon>
        <taxon>Pseudonocardiaceae</taxon>
        <taxon>Lentzea</taxon>
    </lineage>
</organism>
<dbReference type="InterPro" id="IPR052718">
    <property type="entry name" value="NmrA-type_oxidoreductase"/>
</dbReference>
<reference evidence="2 3" key="1">
    <citation type="submission" date="2019-07" db="EMBL/GenBank/DDBJ databases">
        <title>Lentzea xizangensis sp. nov., isolated from Qinghai-Tibetan Plateau Soils.</title>
        <authorList>
            <person name="Huang J."/>
        </authorList>
    </citation>
    <scope>NUCLEOTIDE SEQUENCE [LARGE SCALE GENOMIC DNA]</scope>
    <source>
        <strain evidence="2 3">FXJ1.1311</strain>
    </source>
</reference>
<dbReference type="PANTHER" id="PTHR47129">
    <property type="entry name" value="QUINONE OXIDOREDUCTASE 2"/>
    <property type="match status" value="1"/>
</dbReference>
<comment type="caution">
    <text evidence="2">The sequence shown here is derived from an EMBL/GenBank/DDBJ whole genome shotgun (WGS) entry which is preliminary data.</text>
</comment>
<dbReference type="Gene3D" id="3.90.25.10">
    <property type="entry name" value="UDP-galactose 4-epimerase, domain 1"/>
    <property type="match status" value="1"/>
</dbReference>
<protein>
    <submittedName>
        <fullName evidence="2">NAD-dependent epimerase/dehydratase family protein</fullName>
    </submittedName>
</protein>
<feature type="domain" description="NmrA-like" evidence="1">
    <location>
        <begin position="2"/>
        <end position="155"/>
    </location>
</feature>
<sequence>MTILITGATGQFGGAAVRHLLDRTDELLAVSVRDPRKAQHLADRGVDVRQGDFTRPQTLDFSGVDKLLLVSSEGDNDDRIAQHANAVAAAQQAGVGFIAYTSVTDADTSPLLLAQVHKATEERIRATGIPFSFLRNGMYHENYLGLLAADEVATSAGDGRIASAARDDLALAAAIVPAGDGYENTVHELTGPAAWSFPELAGDRFRSVTDDDLRAAGLPEVIVDIFARAREGVFAQVRPDLEKLLGRTPAPIS</sequence>
<accession>A0A563ES79</accession>
<evidence type="ECO:0000259" key="1">
    <source>
        <dbReference type="Pfam" id="PF05368"/>
    </source>
</evidence>
<dbReference type="InterPro" id="IPR008030">
    <property type="entry name" value="NmrA-like"/>
</dbReference>
<dbReference type="Gene3D" id="3.40.50.720">
    <property type="entry name" value="NAD(P)-binding Rossmann-like Domain"/>
    <property type="match status" value="1"/>
</dbReference>
<dbReference type="RefSeq" id="WP_146354078.1">
    <property type="nucleotide sequence ID" value="NZ_VOBR01000014.1"/>
</dbReference>
<evidence type="ECO:0000313" key="2">
    <source>
        <dbReference type="EMBL" id="TWP49978.1"/>
    </source>
</evidence>
<dbReference type="OrthoDB" id="5510591at2"/>
<gene>
    <name evidence="2" type="ORF">FKR81_22370</name>
</gene>
<name>A0A563ES79_9PSEU</name>
<dbReference type="AlphaFoldDB" id="A0A563ES79"/>
<dbReference type="Proteomes" id="UP000316639">
    <property type="component" value="Unassembled WGS sequence"/>
</dbReference>
<dbReference type="SUPFAM" id="SSF51735">
    <property type="entry name" value="NAD(P)-binding Rossmann-fold domains"/>
    <property type="match status" value="1"/>
</dbReference>